<dbReference type="InterPro" id="IPR011041">
    <property type="entry name" value="Quinoprot_gluc/sorb_DH_b-prop"/>
</dbReference>
<reference evidence="2 3" key="1">
    <citation type="journal article" date="2013" name="ISME J.">
        <title>A metabolic model for members of the genus Tetrasphaera involved in enhanced biological phosphorus removal.</title>
        <authorList>
            <person name="Kristiansen R."/>
            <person name="Nguyen H.T.T."/>
            <person name="Saunders A.M."/>
            <person name="Nielsen J.L."/>
            <person name="Wimmer R."/>
            <person name="Le V.Q."/>
            <person name="McIlroy S.J."/>
            <person name="Petrovski S."/>
            <person name="Seviour R.J."/>
            <person name="Calteau A."/>
            <person name="Nielsen K.L."/>
            <person name="Nielsen P.H."/>
        </authorList>
    </citation>
    <scope>NUCLEOTIDE SEQUENCE [LARGE SCALE GENOMIC DNA]</scope>
    <source>
        <strain evidence="2 3">Ben 74</strain>
    </source>
</reference>
<accession>A0A077M9N9</accession>
<name>A0A077M9N9_9MICO</name>
<organism evidence="2 3">
    <name type="scientific">Nostocoides jenkinsii Ben 74</name>
    <dbReference type="NCBI Taxonomy" id="1193518"/>
    <lineage>
        <taxon>Bacteria</taxon>
        <taxon>Bacillati</taxon>
        <taxon>Actinomycetota</taxon>
        <taxon>Actinomycetes</taxon>
        <taxon>Micrococcales</taxon>
        <taxon>Intrasporangiaceae</taxon>
        <taxon>Nostocoides</taxon>
    </lineage>
</organism>
<evidence type="ECO:0000313" key="3">
    <source>
        <dbReference type="Proteomes" id="UP000035720"/>
    </source>
</evidence>
<gene>
    <name evidence="2" type="ORF">BN13_1060040</name>
</gene>
<comment type="caution">
    <text evidence="2">The sequence shown here is derived from an EMBL/GenBank/DDBJ whole genome shotgun (WGS) entry which is preliminary data.</text>
</comment>
<proteinExistence type="predicted"/>
<dbReference type="OrthoDB" id="9770043at2"/>
<protein>
    <submittedName>
        <fullName evidence="2">Glucose dehydrogenase (Pyrroloquinoline-quinone)</fullName>
        <ecNumber evidence="2">1.1.5.2</ecNumber>
    </submittedName>
</protein>
<dbReference type="Pfam" id="PF07995">
    <property type="entry name" value="GSDH"/>
    <property type="match status" value="1"/>
</dbReference>
<dbReference type="AlphaFoldDB" id="A0A077M9N9"/>
<dbReference type="SUPFAM" id="SSF50952">
    <property type="entry name" value="Soluble quinoprotein glucose dehydrogenase"/>
    <property type="match status" value="1"/>
</dbReference>
<dbReference type="EMBL" id="CAJC01000009">
    <property type="protein sequence ID" value="CCI51512.1"/>
    <property type="molecule type" value="Genomic_DNA"/>
</dbReference>
<evidence type="ECO:0000313" key="2">
    <source>
        <dbReference type="EMBL" id="CCI51512.1"/>
    </source>
</evidence>
<dbReference type="GO" id="GO:0008876">
    <property type="term" value="F:quinoprotein glucose dehydrogenase activity"/>
    <property type="evidence" value="ECO:0007669"/>
    <property type="project" value="UniProtKB-EC"/>
</dbReference>
<keyword evidence="2" id="KW-0560">Oxidoreductase</keyword>
<dbReference type="InterPro" id="IPR012938">
    <property type="entry name" value="Glc/Sorbosone_DH"/>
</dbReference>
<dbReference type="Proteomes" id="UP000035720">
    <property type="component" value="Unassembled WGS sequence"/>
</dbReference>
<dbReference type="InterPro" id="IPR011042">
    <property type="entry name" value="6-blade_b-propeller_TolB-like"/>
</dbReference>
<keyword evidence="3" id="KW-1185">Reference proteome</keyword>
<dbReference type="EC" id="1.1.5.2" evidence="2"/>
<evidence type="ECO:0000259" key="1">
    <source>
        <dbReference type="Pfam" id="PF07995"/>
    </source>
</evidence>
<dbReference type="PANTHER" id="PTHR19328:SF13">
    <property type="entry name" value="HIPL1 PROTEIN"/>
    <property type="match status" value="1"/>
</dbReference>
<feature type="domain" description="Glucose/Sorbosone dehydrogenase" evidence="1">
    <location>
        <begin position="65"/>
        <end position="393"/>
    </location>
</feature>
<dbReference type="PANTHER" id="PTHR19328">
    <property type="entry name" value="HEDGEHOG-INTERACTING PROTEIN"/>
    <property type="match status" value="1"/>
</dbReference>
<dbReference type="Gene3D" id="2.120.10.30">
    <property type="entry name" value="TolB, C-terminal domain"/>
    <property type="match status" value="1"/>
</dbReference>
<sequence length="405" mass="42540">MGIVTNHRLSPTRRGARVGVGSALAAAAVLTGAATPTAGATQFRLNSAARDVPALTVEVLQAGLAVPWDIGFPDADRYLVTERSGRLRLGRLSGGALQRVTANFADLARQGEAGLLGLAIDPGFATNRTFYTCQSHVGPNDNRVVRWRLSATGTSAVRVGAPVISGIPLANIHNGCRVVAGPDGKLWVSTGDAATGRAPQDKTNLGGKILRVNRDGTAPADNPWPKATNAKRRLVWNYGHRNPQGLAFRPGTSQLWNVEHGPERDDELNLALKGRNYGWNPVASPTNPTYYQGVPMTDLAEFTDAVPAAWTSGLPTLATSGLGFISGPAWGGYDGVAAIAQLKNAGVLAVWLDAAGAVTATAEIPELNDAYGRIRTLRMGPDGALYVLTSNTTNDKILRVTPSSS</sequence>